<dbReference type="Pfam" id="PF00857">
    <property type="entry name" value="Isochorismatase"/>
    <property type="match status" value="1"/>
</dbReference>
<sequence>MIEKYSAHDSVILVVDIQERLAAVMSEKDSITANTLHVIELAKLIKIPICLTEQYPKGLGRTIPEISDAIPDFKPFEKMTFSACAEEGFLESFRQYGRNKVILCGIETHICILQTCLGLIAEGYGVHVVSDCVSSRTQTNKAIGIGLMHEAGAVITSTETVVFQMLARAGTDEFKIMSKRIK</sequence>
<accession>A0ABR5SB57</accession>
<dbReference type="SUPFAM" id="SSF52499">
    <property type="entry name" value="Isochorismatase-like hydrolases"/>
    <property type="match status" value="1"/>
</dbReference>
<dbReference type="InterPro" id="IPR000868">
    <property type="entry name" value="Isochorismatase-like_dom"/>
</dbReference>
<dbReference type="Gene3D" id="3.40.50.850">
    <property type="entry name" value="Isochorismatase-like"/>
    <property type="match status" value="1"/>
</dbReference>
<dbReference type="InterPro" id="IPR036380">
    <property type="entry name" value="Isochorismatase-like_sf"/>
</dbReference>
<feature type="domain" description="Isochorismatase-like" evidence="1">
    <location>
        <begin position="11"/>
        <end position="159"/>
    </location>
</feature>
<keyword evidence="3" id="KW-1185">Reference proteome</keyword>
<dbReference type="EMBL" id="LNQR01000125">
    <property type="protein sequence ID" value="KWT76398.1"/>
    <property type="molecule type" value="Genomic_DNA"/>
</dbReference>
<evidence type="ECO:0000313" key="2">
    <source>
        <dbReference type="EMBL" id="KWT76398.1"/>
    </source>
</evidence>
<evidence type="ECO:0000259" key="1">
    <source>
        <dbReference type="Pfam" id="PF00857"/>
    </source>
</evidence>
<dbReference type="Proteomes" id="UP000060487">
    <property type="component" value="Unassembled WGS sequence"/>
</dbReference>
<comment type="caution">
    <text evidence="2">The sequence shown here is derived from an EMBL/GenBank/DDBJ whole genome shotgun (WGS) entry which is preliminary data.</text>
</comment>
<dbReference type="RefSeq" id="WP_085053742.1">
    <property type="nucleotide sequence ID" value="NZ_LNQR01000125.1"/>
</dbReference>
<dbReference type="InterPro" id="IPR050993">
    <property type="entry name" value="Isochorismatase_domain"/>
</dbReference>
<proteinExistence type="predicted"/>
<dbReference type="PANTHER" id="PTHR14119:SF3">
    <property type="entry name" value="ISOCHORISMATASE DOMAIN-CONTAINING PROTEIN 2"/>
    <property type="match status" value="1"/>
</dbReference>
<dbReference type="PANTHER" id="PTHR14119">
    <property type="entry name" value="HYDROLASE"/>
    <property type="match status" value="1"/>
</dbReference>
<protein>
    <submittedName>
        <fullName evidence="2">Isochorismatase</fullName>
    </submittedName>
</protein>
<name>A0ABR5SB57_9BACT</name>
<organism evidence="2 3">
    <name type="scientific">Candidatus Magnetominusculus xianensis</name>
    <dbReference type="NCBI Taxonomy" id="1748249"/>
    <lineage>
        <taxon>Bacteria</taxon>
        <taxon>Pseudomonadati</taxon>
        <taxon>Nitrospirota</taxon>
        <taxon>Nitrospiria</taxon>
        <taxon>Nitrospirales</taxon>
        <taxon>Nitrospiraceae</taxon>
        <taxon>Candidatus Magnetominusculus</taxon>
    </lineage>
</organism>
<evidence type="ECO:0000313" key="3">
    <source>
        <dbReference type="Proteomes" id="UP000060487"/>
    </source>
</evidence>
<dbReference type="CDD" id="cd01012">
    <property type="entry name" value="YcaC_related"/>
    <property type="match status" value="1"/>
</dbReference>
<gene>
    <name evidence="2" type="ORF">ASN18_3137</name>
</gene>
<reference evidence="2 3" key="1">
    <citation type="submission" date="2015-11" db="EMBL/GenBank/DDBJ databases">
        <authorList>
            <person name="Lin W."/>
        </authorList>
    </citation>
    <scope>NUCLEOTIDE SEQUENCE [LARGE SCALE GENOMIC DNA]</scope>
    <source>
        <strain evidence="2 3">HCH-1</strain>
    </source>
</reference>